<keyword evidence="13" id="KW-1185">Reference proteome</keyword>
<evidence type="ECO:0000256" key="6">
    <source>
        <dbReference type="ARBA" id="ARBA00023004"/>
    </source>
</evidence>
<evidence type="ECO:0000256" key="8">
    <source>
        <dbReference type="PIRSR" id="PIRSR602401-1"/>
    </source>
</evidence>
<dbReference type="EMBL" id="GEZM01063126">
    <property type="protein sequence ID" value="JAV69290.1"/>
    <property type="molecule type" value="Transcribed_RNA"/>
</dbReference>
<dbReference type="Proteomes" id="UP000327044">
    <property type="component" value="Unassembled WGS sequence"/>
</dbReference>
<dbReference type="Pfam" id="PF00067">
    <property type="entry name" value="p450"/>
    <property type="match status" value="1"/>
</dbReference>
<evidence type="ECO:0000256" key="4">
    <source>
        <dbReference type="ARBA" id="ARBA00022723"/>
    </source>
</evidence>
<dbReference type="GO" id="GO:0020037">
    <property type="term" value="F:heme binding"/>
    <property type="evidence" value="ECO:0007669"/>
    <property type="project" value="InterPro"/>
</dbReference>
<keyword evidence="3 8" id="KW-0349">Heme</keyword>
<dbReference type="PROSITE" id="PS00086">
    <property type="entry name" value="CYTOCHROME_P450"/>
    <property type="match status" value="1"/>
</dbReference>
<evidence type="ECO:0000313" key="11">
    <source>
        <dbReference type="EMBL" id="JAV69290.1"/>
    </source>
</evidence>
<feature type="binding site" description="axial binding residue" evidence="8">
    <location>
        <position position="431"/>
    </location>
    <ligand>
        <name>heme</name>
        <dbReference type="ChEBI" id="CHEBI:30413"/>
    </ligand>
    <ligandPart>
        <name>Fe</name>
        <dbReference type="ChEBI" id="CHEBI:18248"/>
    </ligandPart>
</feature>
<evidence type="ECO:0000313" key="13">
    <source>
        <dbReference type="Proteomes" id="UP000327044"/>
    </source>
</evidence>
<dbReference type="EMBL" id="VVIM01000005">
    <property type="protein sequence ID" value="KAB0800039.1"/>
    <property type="molecule type" value="Genomic_DNA"/>
</dbReference>
<feature type="transmembrane region" description="Helical" evidence="10">
    <location>
        <begin position="73"/>
        <end position="91"/>
    </location>
</feature>
<protein>
    <recommendedName>
        <fullName evidence="14">Cytochrome P450</fullName>
    </recommendedName>
</protein>
<organism evidence="11">
    <name type="scientific">Photinus pyralis</name>
    <name type="common">Common eastern firefly</name>
    <name type="synonym">Lampyris pyralis</name>
    <dbReference type="NCBI Taxonomy" id="7054"/>
    <lineage>
        <taxon>Eukaryota</taxon>
        <taxon>Metazoa</taxon>
        <taxon>Ecdysozoa</taxon>
        <taxon>Arthropoda</taxon>
        <taxon>Hexapoda</taxon>
        <taxon>Insecta</taxon>
        <taxon>Pterygota</taxon>
        <taxon>Neoptera</taxon>
        <taxon>Endopterygota</taxon>
        <taxon>Coleoptera</taxon>
        <taxon>Polyphaga</taxon>
        <taxon>Elateriformia</taxon>
        <taxon>Elateroidea</taxon>
        <taxon>Lampyridae</taxon>
        <taxon>Lampyrinae</taxon>
        <taxon>Photinus</taxon>
    </lineage>
</organism>
<proteinExistence type="inferred from homology"/>
<dbReference type="PANTHER" id="PTHR24291">
    <property type="entry name" value="CYTOCHROME P450 FAMILY 4"/>
    <property type="match status" value="1"/>
</dbReference>
<keyword evidence="4 8" id="KW-0479">Metal-binding</keyword>
<sequence>MKNTVFSTWASVIIIALILAYLLIRLFKLENWLRAVRLVLSLPRPPAVPVFGNVLMVKNCTEFLDFLINSNRYYGLLTGAWISVIPIVVIIDPEHARKILLNTKETQKNFIYTFMDTFLGHGLLTTSGTKWRTHRKLIQPFFHLNTLNLFINTFAESSEILVQELRGKSEVKMSTFINVVVLKILHRALMGIPVHDHDTQAISPFNKGHLVVLQRLTRPWYILDNIYKFSSISKYESTQRLTLKEFAKKILDERRANVGKGEWCLLDSLIKVSETNPHFDDKNIVDEICTFMLAGQDSVGSATSFTLYNLAKHPEIQQNVVDELDAVFRDYGGINGESLNKMVYLEQCIKETLRLYPSVPVISKKLVEDVQLGKYTLPKGLNVLISLIGMQRLEDYYQNPNKFDPERFAPGNQKGLNQNAFIPFSAGPRNCVANKFALMEMKAIIAMVLRHFKITLPPDYQLQLRYRVTLRARGGIRLRLQPREQSDLRQ</sequence>
<keyword evidence="7 9" id="KW-0503">Monooxygenase</keyword>
<evidence type="ECO:0000256" key="2">
    <source>
        <dbReference type="ARBA" id="ARBA00010617"/>
    </source>
</evidence>
<evidence type="ECO:0000256" key="9">
    <source>
        <dbReference type="RuleBase" id="RU000461"/>
    </source>
</evidence>
<reference evidence="11" key="1">
    <citation type="journal article" date="2016" name="Sci. Rep.">
        <title>Molecular characterization of firefly nuptial gifts: a multi-omics approach sheds light on postcopulatory sexual selection.</title>
        <authorList>
            <person name="Al-Wathiqui N."/>
            <person name="Fallon T.R."/>
            <person name="South A."/>
            <person name="Weng J.K."/>
            <person name="Lewis S.M."/>
        </authorList>
    </citation>
    <scope>NUCLEOTIDE SEQUENCE</scope>
</reference>
<dbReference type="InterPro" id="IPR017972">
    <property type="entry name" value="Cyt_P450_CS"/>
</dbReference>
<reference evidence="12 13" key="2">
    <citation type="journal article" date="2018" name="Elife">
        <title>Firefly genomes illuminate parallel origins of bioluminescence in beetles.</title>
        <authorList>
            <person name="Fallon T.R."/>
            <person name="Lower S.E."/>
            <person name="Chang C.H."/>
            <person name="Bessho-Uehara M."/>
            <person name="Martin G.J."/>
            <person name="Bewick A.J."/>
            <person name="Behringer M."/>
            <person name="Debat H.J."/>
            <person name="Wong I."/>
            <person name="Day J.C."/>
            <person name="Suvorov A."/>
            <person name="Silva C.J."/>
            <person name="Stanger-Hall K.F."/>
            <person name="Hall D.W."/>
            <person name="Schmitz R.J."/>
            <person name="Nelson D.R."/>
            <person name="Lewis S.M."/>
            <person name="Shigenobu S."/>
            <person name="Bybee S.M."/>
            <person name="Larracuente A.M."/>
            <person name="Oba Y."/>
            <person name="Weng J.K."/>
        </authorList>
    </citation>
    <scope>NUCLEOTIDE SEQUENCE [LARGE SCALE GENOMIC DNA]</scope>
    <source>
        <strain evidence="12">1611_PpyrPB1</strain>
        <tissue evidence="12">Whole body</tissue>
    </source>
</reference>
<dbReference type="EMBL" id="GEZM01063125">
    <property type="protein sequence ID" value="JAV69291.1"/>
    <property type="molecule type" value="Transcribed_RNA"/>
</dbReference>
<dbReference type="GO" id="GO:0005506">
    <property type="term" value="F:iron ion binding"/>
    <property type="evidence" value="ECO:0007669"/>
    <property type="project" value="InterPro"/>
</dbReference>
<dbReference type="AlphaFoldDB" id="A0A1Y1LAE1"/>
<comment type="similarity">
    <text evidence="2 9">Belongs to the cytochrome P450 family.</text>
</comment>
<dbReference type="PRINTS" id="PR00463">
    <property type="entry name" value="EP450I"/>
</dbReference>
<dbReference type="FunCoup" id="A0A1Y1LAE1">
    <property type="interactions" value="23"/>
</dbReference>
<evidence type="ECO:0000256" key="7">
    <source>
        <dbReference type="ARBA" id="ARBA00023033"/>
    </source>
</evidence>
<accession>A0A1Y1LAE1</accession>
<dbReference type="GO" id="GO:0016705">
    <property type="term" value="F:oxidoreductase activity, acting on paired donors, with incorporation or reduction of molecular oxygen"/>
    <property type="evidence" value="ECO:0007669"/>
    <property type="project" value="InterPro"/>
</dbReference>
<dbReference type="GO" id="GO:0004497">
    <property type="term" value="F:monooxygenase activity"/>
    <property type="evidence" value="ECO:0007669"/>
    <property type="project" value="UniProtKB-KW"/>
</dbReference>
<keyword evidence="6 8" id="KW-0408">Iron</keyword>
<dbReference type="SUPFAM" id="SSF48264">
    <property type="entry name" value="Cytochrome P450"/>
    <property type="match status" value="1"/>
</dbReference>
<evidence type="ECO:0000313" key="12">
    <source>
        <dbReference type="EMBL" id="KAB0800039.1"/>
    </source>
</evidence>
<dbReference type="EMBL" id="GEZM01063124">
    <property type="protein sequence ID" value="JAV69292.1"/>
    <property type="molecule type" value="Transcribed_RNA"/>
</dbReference>
<evidence type="ECO:0000256" key="3">
    <source>
        <dbReference type="ARBA" id="ARBA00022617"/>
    </source>
</evidence>
<feature type="transmembrane region" description="Helical" evidence="10">
    <location>
        <begin position="6"/>
        <end position="24"/>
    </location>
</feature>
<dbReference type="PRINTS" id="PR00385">
    <property type="entry name" value="P450"/>
</dbReference>
<keyword evidence="10" id="KW-0812">Transmembrane</keyword>
<dbReference type="InParanoid" id="A0A1Y1LAE1"/>
<dbReference type="PANTHER" id="PTHR24291:SF177">
    <property type="entry name" value="CYTOCHROME P450 4AA1-RELATED"/>
    <property type="match status" value="1"/>
</dbReference>
<keyword evidence="10" id="KW-1133">Transmembrane helix</keyword>
<keyword evidence="10" id="KW-0472">Membrane</keyword>
<reference evidence="12" key="3">
    <citation type="submission" date="2019-08" db="EMBL/GenBank/DDBJ databases">
        <authorList>
            <consortium name="Photinus pyralis genome working group"/>
            <person name="Fallon T.R."/>
            <person name="Sander Lower S.E."/>
            <person name="Weng J.-K."/>
        </authorList>
    </citation>
    <scope>NUCLEOTIDE SEQUENCE</scope>
    <source>
        <strain evidence="12">1611_PpyrPB1</strain>
        <tissue evidence="12">Whole body</tissue>
    </source>
</reference>
<dbReference type="Gene3D" id="1.10.630.10">
    <property type="entry name" value="Cytochrome P450"/>
    <property type="match status" value="1"/>
</dbReference>
<name>A0A1Y1LAE1_PHOPY</name>
<dbReference type="InterPro" id="IPR002401">
    <property type="entry name" value="Cyt_P450_E_grp-I"/>
</dbReference>
<keyword evidence="5 9" id="KW-0560">Oxidoreductase</keyword>
<evidence type="ECO:0000256" key="1">
    <source>
        <dbReference type="ARBA" id="ARBA00001971"/>
    </source>
</evidence>
<dbReference type="OrthoDB" id="1470350at2759"/>
<dbReference type="InterPro" id="IPR001128">
    <property type="entry name" value="Cyt_P450"/>
</dbReference>
<evidence type="ECO:0000256" key="5">
    <source>
        <dbReference type="ARBA" id="ARBA00023002"/>
    </source>
</evidence>
<dbReference type="InterPro" id="IPR036396">
    <property type="entry name" value="Cyt_P450_sf"/>
</dbReference>
<evidence type="ECO:0000256" key="10">
    <source>
        <dbReference type="SAM" id="Phobius"/>
    </source>
</evidence>
<evidence type="ECO:0008006" key="14">
    <source>
        <dbReference type="Google" id="ProtNLM"/>
    </source>
</evidence>
<gene>
    <name evidence="12" type="ORF">PPYR_07919</name>
</gene>
<dbReference type="InterPro" id="IPR050196">
    <property type="entry name" value="Cytochrome_P450_Monoox"/>
</dbReference>
<comment type="cofactor">
    <cofactor evidence="1 8">
        <name>heme</name>
        <dbReference type="ChEBI" id="CHEBI:30413"/>
    </cofactor>
</comment>